<comment type="cofactor">
    <cofactor evidence="9">
        <name>Mg(2+)</name>
        <dbReference type="ChEBI" id="CHEBI:18420"/>
    </cofactor>
    <cofactor evidence="9">
        <name>Mn(2+)</name>
        <dbReference type="ChEBI" id="CHEBI:29035"/>
    </cofactor>
</comment>
<feature type="domain" description="DXP reductoisomerase C-terminal" evidence="12">
    <location>
        <begin position="258"/>
        <end position="374"/>
    </location>
</feature>
<feature type="binding site" evidence="9">
    <location>
        <position position="215"/>
    </location>
    <ligand>
        <name>1-deoxy-D-xylulose 5-phosphate</name>
        <dbReference type="ChEBI" id="CHEBI:57792"/>
    </ligand>
</feature>
<dbReference type="GO" id="GO:0016853">
    <property type="term" value="F:isomerase activity"/>
    <property type="evidence" value="ECO:0007669"/>
    <property type="project" value="UniProtKB-KW"/>
</dbReference>
<evidence type="ECO:0000259" key="12">
    <source>
        <dbReference type="Pfam" id="PF13288"/>
    </source>
</evidence>
<feature type="binding site" evidence="9">
    <location>
        <position position="38"/>
    </location>
    <ligand>
        <name>NADPH</name>
        <dbReference type="ChEBI" id="CHEBI:57783"/>
    </ligand>
</feature>
<feature type="domain" description="1-deoxy-D-xylulose 5-phosphate reductoisomerase C-terminal" evidence="11">
    <location>
        <begin position="143"/>
        <end position="226"/>
    </location>
</feature>
<dbReference type="OrthoDB" id="9806546at2"/>
<feature type="binding site" evidence="9">
    <location>
        <position position="122"/>
    </location>
    <ligand>
        <name>1-deoxy-D-xylulose 5-phosphate</name>
        <dbReference type="ChEBI" id="CHEBI:57792"/>
    </ligand>
</feature>
<comment type="similarity">
    <text evidence="2 9">Belongs to the DXR family.</text>
</comment>
<feature type="binding site" evidence="9">
    <location>
        <position position="218"/>
    </location>
    <ligand>
        <name>Mn(2+)</name>
        <dbReference type="ChEBI" id="CHEBI:29035"/>
    </ligand>
</feature>
<keyword evidence="4 9" id="KW-0521">NADP</keyword>
<feature type="binding site" evidence="9">
    <location>
        <position position="196"/>
    </location>
    <ligand>
        <name>1-deoxy-D-xylulose 5-phosphate</name>
        <dbReference type="ChEBI" id="CHEBI:57792"/>
    </ligand>
</feature>
<evidence type="ECO:0000256" key="1">
    <source>
        <dbReference type="ARBA" id="ARBA00005094"/>
    </source>
</evidence>
<dbReference type="PANTHER" id="PTHR30525:SF0">
    <property type="entry name" value="1-DEOXY-D-XYLULOSE 5-PHOSPHATE REDUCTOISOMERASE, CHLOROPLASTIC"/>
    <property type="match status" value="1"/>
</dbReference>
<dbReference type="InterPro" id="IPR013512">
    <property type="entry name" value="DXP_reductoisomerase_N"/>
</dbReference>
<comment type="pathway">
    <text evidence="1 9">Isoprenoid biosynthesis; isopentenyl diphosphate biosynthesis via DXP pathway; isopentenyl diphosphate from 1-deoxy-D-xylulose 5-phosphate: step 1/6.</text>
</comment>
<dbReference type="EMBL" id="FOQA01000001">
    <property type="protein sequence ID" value="SFH49544.1"/>
    <property type="molecule type" value="Genomic_DNA"/>
</dbReference>
<feature type="binding site" evidence="9">
    <location>
        <position position="202"/>
    </location>
    <ligand>
        <name>NADPH</name>
        <dbReference type="ChEBI" id="CHEBI:57783"/>
    </ligand>
</feature>
<evidence type="ECO:0000259" key="10">
    <source>
        <dbReference type="Pfam" id="PF02670"/>
    </source>
</evidence>
<comment type="function">
    <text evidence="9">Catalyzes the NADPH-dependent rearrangement and reduction of 1-deoxy-D-xylulose-5-phosphate (DXP) to 2-C-methyl-D-erythritol 4-phosphate (MEP).</text>
</comment>
<feature type="binding site" evidence="9">
    <location>
        <position position="123"/>
    </location>
    <ligand>
        <name>NADPH</name>
        <dbReference type="ChEBI" id="CHEBI:57783"/>
    </ligand>
</feature>
<feature type="binding site" evidence="9">
    <location>
        <position position="121"/>
    </location>
    <ligand>
        <name>NADPH</name>
        <dbReference type="ChEBI" id="CHEBI:57783"/>
    </ligand>
</feature>
<dbReference type="NCBIfam" id="TIGR00243">
    <property type="entry name" value="Dxr"/>
    <property type="match status" value="1"/>
</dbReference>
<keyword evidence="3 9" id="KW-0479">Metal-binding</keyword>
<dbReference type="SUPFAM" id="SSF69055">
    <property type="entry name" value="1-deoxy-D-xylulose-5-phosphate reductoisomerase, C-terminal domain"/>
    <property type="match status" value="1"/>
</dbReference>
<sequence>MKNISILGSTGSIGKQALEVVREYPDIFNIVALSTNKNRRLLLEQINEFQPEIAVITDAEDAAWLKLHIQTRTKVYNGMNGLVEIATLPSADIVLNALVGSIGLTPSYKTVESGKTLALANKESLVVGGELIMNTAKKHNVDVLPVDSEHSAIFQCLRGENINSLTSVILTASGGPFRNLSKKEIEFSHPSKALKHPNWSMGQKITIDSATMMNKGLEVIEAKWLFDLNAEQIKVLVHPESIIHSMVEFSDTSVIAQLGWPDMRIPIQFALTYPERIYLKTDKLDLASISQLNFEKVDTKRFPNLQLAFDAMEKGGTMPCVLNSANEELVPLYIEGIVSFYQMSEIIDKIMNCHQSVTYSSIQELQEIETWVKRQISEYI</sequence>
<evidence type="ECO:0000256" key="8">
    <source>
        <dbReference type="ARBA" id="ARBA00048543"/>
    </source>
</evidence>
<dbReference type="NCBIfam" id="NF009114">
    <property type="entry name" value="PRK12464.1"/>
    <property type="match status" value="1"/>
</dbReference>
<keyword evidence="14" id="KW-1185">Reference proteome</keyword>
<feature type="binding site" evidence="9">
    <location>
        <position position="214"/>
    </location>
    <ligand>
        <name>1-deoxy-D-xylulose 5-phosphate</name>
        <dbReference type="ChEBI" id="CHEBI:57792"/>
    </ligand>
</feature>
<dbReference type="Proteomes" id="UP000199287">
    <property type="component" value="Unassembled WGS sequence"/>
</dbReference>
<proteinExistence type="inferred from homology"/>
<evidence type="ECO:0000259" key="11">
    <source>
        <dbReference type="Pfam" id="PF08436"/>
    </source>
</evidence>
<dbReference type="AlphaFoldDB" id="A0A1I3AHK1"/>
<comment type="caution">
    <text evidence="9">Lacks conserved residue(s) required for the propagation of feature annotation.</text>
</comment>
<dbReference type="STRING" id="69895.SAMN05192551_101222"/>
<reference evidence="14" key="1">
    <citation type="submission" date="2016-10" db="EMBL/GenBank/DDBJ databases">
        <authorList>
            <person name="Varghese N."/>
            <person name="Submissions S."/>
        </authorList>
    </citation>
    <scope>NUCLEOTIDE SEQUENCE [LARGE SCALE GENOMIC DNA]</scope>
    <source>
        <strain evidence="14">Z-7934</strain>
    </source>
</reference>
<evidence type="ECO:0000256" key="6">
    <source>
        <dbReference type="ARBA" id="ARBA00023211"/>
    </source>
</evidence>
<feature type="binding site" evidence="9">
    <location>
        <position position="209"/>
    </location>
    <ligand>
        <name>1-deoxy-D-xylulose 5-phosphate</name>
        <dbReference type="ChEBI" id="CHEBI:57792"/>
    </ligand>
</feature>
<dbReference type="GO" id="GO:0070402">
    <property type="term" value="F:NADPH binding"/>
    <property type="evidence" value="ECO:0007669"/>
    <property type="project" value="InterPro"/>
</dbReference>
<evidence type="ECO:0000313" key="13">
    <source>
        <dbReference type="EMBL" id="SFH49544.1"/>
    </source>
</evidence>
<feature type="binding site" evidence="9">
    <location>
        <position position="147"/>
    </location>
    <ligand>
        <name>Mn(2+)</name>
        <dbReference type="ChEBI" id="CHEBI:29035"/>
    </ligand>
</feature>
<feature type="binding site" evidence="9">
    <location>
        <position position="218"/>
    </location>
    <ligand>
        <name>1-deoxy-D-xylulose 5-phosphate</name>
        <dbReference type="ChEBI" id="CHEBI:57792"/>
    </ligand>
</feature>
<feature type="binding site" evidence="9">
    <location>
        <position position="173"/>
    </location>
    <ligand>
        <name>1-deoxy-D-xylulose 5-phosphate</name>
        <dbReference type="ChEBI" id="CHEBI:57792"/>
    </ligand>
</feature>
<feature type="binding site" evidence="9">
    <location>
        <position position="10"/>
    </location>
    <ligand>
        <name>NADPH</name>
        <dbReference type="ChEBI" id="CHEBI:57783"/>
    </ligand>
</feature>
<keyword evidence="13" id="KW-0413">Isomerase</keyword>
<evidence type="ECO:0000256" key="3">
    <source>
        <dbReference type="ARBA" id="ARBA00022723"/>
    </source>
</evidence>
<dbReference type="PANTHER" id="PTHR30525">
    <property type="entry name" value="1-DEOXY-D-XYLULOSE 5-PHOSPHATE REDUCTOISOMERASE"/>
    <property type="match status" value="1"/>
</dbReference>
<dbReference type="InterPro" id="IPR026877">
    <property type="entry name" value="DXPR_C"/>
</dbReference>
<feature type="binding site" evidence="9">
    <location>
        <position position="12"/>
    </location>
    <ligand>
        <name>NADPH</name>
        <dbReference type="ChEBI" id="CHEBI:57783"/>
    </ligand>
</feature>
<feature type="binding site" evidence="9">
    <location>
        <position position="37"/>
    </location>
    <ligand>
        <name>NADPH</name>
        <dbReference type="ChEBI" id="CHEBI:57783"/>
    </ligand>
</feature>
<dbReference type="InterPro" id="IPR013644">
    <property type="entry name" value="DXP_reductoisomerase_C"/>
</dbReference>
<gene>
    <name evidence="9" type="primary">dxr</name>
    <name evidence="13" type="ORF">SAMN05192551_101222</name>
</gene>
<evidence type="ECO:0000313" key="14">
    <source>
        <dbReference type="Proteomes" id="UP000199287"/>
    </source>
</evidence>
<dbReference type="EC" id="1.1.1.267" evidence="9"/>
<keyword evidence="6 9" id="KW-0464">Manganese</keyword>
<dbReference type="SUPFAM" id="SSF51735">
    <property type="entry name" value="NAD(P)-binding Rossmann-fold domains"/>
    <property type="match status" value="1"/>
</dbReference>
<dbReference type="SUPFAM" id="SSF55347">
    <property type="entry name" value="Glyceraldehyde-3-phosphate dehydrogenase-like, C-terminal domain"/>
    <property type="match status" value="1"/>
</dbReference>
<evidence type="ECO:0000256" key="4">
    <source>
        <dbReference type="ARBA" id="ARBA00022857"/>
    </source>
</evidence>
<feature type="binding site" evidence="9">
    <location>
        <position position="148"/>
    </location>
    <ligand>
        <name>1-deoxy-D-xylulose 5-phosphate</name>
        <dbReference type="ChEBI" id="CHEBI:57792"/>
    </ligand>
</feature>
<dbReference type="InterPro" id="IPR036169">
    <property type="entry name" value="DXPR_C_sf"/>
</dbReference>
<dbReference type="InterPro" id="IPR003821">
    <property type="entry name" value="DXP_reductoisomerase"/>
</dbReference>
<organism evidence="13 14">
    <name type="scientific">Tindallia magadiensis</name>
    <dbReference type="NCBI Taxonomy" id="69895"/>
    <lineage>
        <taxon>Bacteria</taxon>
        <taxon>Bacillati</taxon>
        <taxon>Bacillota</taxon>
        <taxon>Clostridia</taxon>
        <taxon>Peptostreptococcales</taxon>
        <taxon>Tindalliaceae</taxon>
        <taxon>Tindallia</taxon>
    </lineage>
</organism>
<dbReference type="Gene3D" id="1.10.1740.10">
    <property type="match status" value="1"/>
</dbReference>
<evidence type="ECO:0000256" key="7">
    <source>
        <dbReference type="ARBA" id="ARBA00023229"/>
    </source>
</evidence>
<feature type="binding site" evidence="9">
    <location>
        <position position="149"/>
    </location>
    <ligand>
        <name>Mn(2+)</name>
        <dbReference type="ChEBI" id="CHEBI:29035"/>
    </ligand>
</feature>
<evidence type="ECO:0000256" key="9">
    <source>
        <dbReference type="HAMAP-Rule" id="MF_00183"/>
    </source>
</evidence>
<feature type="binding site" evidence="9">
    <location>
        <position position="149"/>
    </location>
    <ligand>
        <name>1-deoxy-D-xylulose 5-phosphate</name>
        <dbReference type="ChEBI" id="CHEBI:57792"/>
    </ligand>
</feature>
<dbReference type="HAMAP" id="MF_00183">
    <property type="entry name" value="DXP_reductoisom"/>
    <property type="match status" value="1"/>
</dbReference>
<protein>
    <recommendedName>
        <fullName evidence="9">1-deoxy-D-xylulose 5-phosphate reductoisomerase</fullName>
        <shortName evidence="9">DXP reductoisomerase</shortName>
        <ecNumber evidence="9">1.1.1.267</ecNumber>
    </recommendedName>
    <alternativeName>
        <fullName evidence="9">1-deoxyxylulose-5-phosphate reductoisomerase</fullName>
    </alternativeName>
    <alternativeName>
        <fullName evidence="9">2-C-methyl-D-erythritol 4-phosphate synthase</fullName>
    </alternativeName>
</protein>
<name>A0A1I3AHK1_9FIRM</name>
<keyword evidence="7 9" id="KW-0414">Isoprene biosynthesis</keyword>
<dbReference type="FunFam" id="3.40.50.720:FF:000045">
    <property type="entry name" value="1-deoxy-D-xylulose 5-phosphate reductoisomerase"/>
    <property type="match status" value="1"/>
</dbReference>
<dbReference type="PIRSF" id="PIRSF006205">
    <property type="entry name" value="Dxp_reductismrs"/>
    <property type="match status" value="1"/>
</dbReference>
<dbReference type="GO" id="GO:0030604">
    <property type="term" value="F:1-deoxy-D-xylulose-5-phosphate reductoisomerase activity"/>
    <property type="evidence" value="ECO:0007669"/>
    <property type="project" value="UniProtKB-UniRule"/>
</dbReference>
<dbReference type="GO" id="GO:0051484">
    <property type="term" value="P:isopentenyl diphosphate biosynthetic process, methylerythritol 4-phosphate pathway involved in terpenoid biosynthetic process"/>
    <property type="evidence" value="ECO:0007669"/>
    <property type="project" value="UniProtKB-ARBA"/>
</dbReference>
<keyword evidence="9" id="KW-0460">Magnesium</keyword>
<dbReference type="Pfam" id="PF13288">
    <property type="entry name" value="DXPR_C"/>
    <property type="match status" value="1"/>
</dbReference>
<feature type="binding site" evidence="9">
    <location>
        <position position="11"/>
    </location>
    <ligand>
        <name>NADPH</name>
        <dbReference type="ChEBI" id="CHEBI:57783"/>
    </ligand>
</feature>
<keyword evidence="5 9" id="KW-0560">Oxidoreductase</keyword>
<accession>A0A1I3AHK1</accession>
<dbReference type="Pfam" id="PF08436">
    <property type="entry name" value="DXP_redisom_C"/>
    <property type="match status" value="1"/>
</dbReference>
<dbReference type="UniPathway" id="UPA00056">
    <property type="reaction ID" value="UER00092"/>
</dbReference>
<comment type="catalytic activity">
    <reaction evidence="8">
        <text>2-C-methyl-D-erythritol 4-phosphate + NADP(+) = 1-deoxy-D-xylulose 5-phosphate + NADPH + H(+)</text>
        <dbReference type="Rhea" id="RHEA:13717"/>
        <dbReference type="ChEBI" id="CHEBI:15378"/>
        <dbReference type="ChEBI" id="CHEBI:57783"/>
        <dbReference type="ChEBI" id="CHEBI:57792"/>
        <dbReference type="ChEBI" id="CHEBI:58262"/>
        <dbReference type="ChEBI" id="CHEBI:58349"/>
        <dbReference type="EC" id="1.1.1.267"/>
    </reaction>
    <physiologicalReaction direction="right-to-left" evidence="8">
        <dbReference type="Rhea" id="RHEA:13719"/>
    </physiologicalReaction>
</comment>
<evidence type="ECO:0000256" key="2">
    <source>
        <dbReference type="ARBA" id="ARBA00006825"/>
    </source>
</evidence>
<evidence type="ECO:0000256" key="5">
    <source>
        <dbReference type="ARBA" id="ARBA00023002"/>
    </source>
</evidence>
<dbReference type="Gene3D" id="3.40.50.720">
    <property type="entry name" value="NAD(P)-binding Rossmann-like Domain"/>
    <property type="match status" value="1"/>
</dbReference>
<feature type="binding site" evidence="9">
    <location>
        <position position="13"/>
    </location>
    <ligand>
        <name>NADPH</name>
        <dbReference type="ChEBI" id="CHEBI:57783"/>
    </ligand>
</feature>
<feature type="domain" description="1-deoxy-D-xylulose 5-phosphate reductoisomerase N-terminal" evidence="10">
    <location>
        <begin position="4"/>
        <end position="129"/>
    </location>
</feature>
<dbReference type="Pfam" id="PF02670">
    <property type="entry name" value="DXP_reductoisom"/>
    <property type="match status" value="1"/>
</dbReference>
<dbReference type="InterPro" id="IPR036291">
    <property type="entry name" value="NAD(P)-bd_dom_sf"/>
</dbReference>
<dbReference type="GO" id="GO:0030145">
    <property type="term" value="F:manganese ion binding"/>
    <property type="evidence" value="ECO:0007669"/>
    <property type="project" value="TreeGrafter"/>
</dbReference>